<dbReference type="Proteomes" id="UP000294743">
    <property type="component" value="Unassembled WGS sequence"/>
</dbReference>
<dbReference type="Gene3D" id="3.40.50.1980">
    <property type="entry name" value="Nitrogenase molybdenum iron protein domain"/>
    <property type="match status" value="2"/>
</dbReference>
<evidence type="ECO:0000256" key="2">
    <source>
        <dbReference type="ARBA" id="ARBA00022729"/>
    </source>
</evidence>
<dbReference type="GO" id="GO:0007155">
    <property type="term" value="P:cell adhesion"/>
    <property type="evidence" value="ECO:0007669"/>
    <property type="project" value="InterPro"/>
</dbReference>
<dbReference type="InterPro" id="IPR006127">
    <property type="entry name" value="ZnuA-like"/>
</dbReference>
<dbReference type="AlphaFoldDB" id="A0A4R8A6R9"/>
<dbReference type="PANTHER" id="PTHR42953">
    <property type="entry name" value="HIGH-AFFINITY ZINC UPTAKE SYSTEM PROTEIN ZNUA-RELATED"/>
    <property type="match status" value="1"/>
</dbReference>
<dbReference type="Pfam" id="PF01297">
    <property type="entry name" value="ZnuA"/>
    <property type="match status" value="1"/>
</dbReference>
<keyword evidence="2 4" id="KW-0732">Signal</keyword>
<keyword evidence="1 3" id="KW-0813">Transport</keyword>
<dbReference type="InterPro" id="IPR006129">
    <property type="entry name" value="AdhesinB"/>
</dbReference>
<dbReference type="PROSITE" id="PS51257">
    <property type="entry name" value="PROKAR_LIPOPROTEIN"/>
    <property type="match status" value="1"/>
</dbReference>
<reference evidence="5 6" key="1">
    <citation type="submission" date="2019-03" db="EMBL/GenBank/DDBJ databases">
        <title>Genomic Encyclopedia of Type Strains, Phase IV (KMG-IV): sequencing the most valuable type-strain genomes for metagenomic binning, comparative biology and taxonomic classification.</title>
        <authorList>
            <person name="Goeker M."/>
        </authorList>
    </citation>
    <scope>NUCLEOTIDE SEQUENCE [LARGE SCALE GENOMIC DNA]</scope>
    <source>
        <strain evidence="5 6">DSM 28867</strain>
    </source>
</reference>
<dbReference type="SUPFAM" id="SSF53807">
    <property type="entry name" value="Helical backbone' metal receptor"/>
    <property type="match status" value="1"/>
</dbReference>
<evidence type="ECO:0000256" key="1">
    <source>
        <dbReference type="ARBA" id="ARBA00022448"/>
    </source>
</evidence>
<dbReference type="OrthoDB" id="9810636at2"/>
<comment type="similarity">
    <text evidence="3">Belongs to the bacterial solute-binding protein 9 family.</text>
</comment>
<evidence type="ECO:0000313" key="5">
    <source>
        <dbReference type="EMBL" id="TDW26390.1"/>
    </source>
</evidence>
<sequence>MKQKIVAILVLGLLLSGCTTSKPTQSNHKVQVVVSSFIGYDLATNIGKDIIDVKNITPWGSELHNFEPTAKDMVQIDEADLFIFLSEELETWTSSSAHKKQSLDLSESFTLVEHDDENDQGVGHVHVAKHDHEDHASLHFWVDPTTYMQLIDAVCERLVEVDKEHQSAYEANAKAYKDEIASLHQEFSNYIYKQEDPTIFFAGHNAMDAFSSRYHINIVSLSEQFKPDADVTAKQLETLKEAIVEYQAKDVFTEELVEPRVATLIKETLQQEHYEIEILELHGYHNISKEQAQKGVTYADLFKQNIENIKQALSN</sequence>
<dbReference type="PRINTS" id="PR00690">
    <property type="entry name" value="ADHESNFAMILY"/>
</dbReference>
<dbReference type="InterPro" id="IPR006128">
    <property type="entry name" value="Lipoprotein_PsaA-like"/>
</dbReference>
<dbReference type="InterPro" id="IPR050492">
    <property type="entry name" value="Bact_metal-bind_prot9"/>
</dbReference>
<dbReference type="PRINTS" id="PR00691">
    <property type="entry name" value="ADHESINB"/>
</dbReference>
<evidence type="ECO:0000256" key="4">
    <source>
        <dbReference type="SAM" id="SignalP"/>
    </source>
</evidence>
<evidence type="ECO:0000256" key="3">
    <source>
        <dbReference type="RuleBase" id="RU003512"/>
    </source>
</evidence>
<gene>
    <name evidence="5" type="ORF">EDD63_101105</name>
</gene>
<dbReference type="EMBL" id="SODD01000001">
    <property type="protein sequence ID" value="TDW26390.1"/>
    <property type="molecule type" value="Genomic_DNA"/>
</dbReference>
<proteinExistence type="inferred from homology"/>
<comment type="caution">
    <text evidence="5">The sequence shown here is derived from an EMBL/GenBank/DDBJ whole genome shotgun (WGS) entry which is preliminary data.</text>
</comment>
<dbReference type="RefSeq" id="WP_134167381.1">
    <property type="nucleotide sequence ID" value="NZ_SODD01000001.1"/>
</dbReference>
<keyword evidence="6" id="KW-1185">Reference proteome</keyword>
<dbReference type="GO" id="GO:0046872">
    <property type="term" value="F:metal ion binding"/>
    <property type="evidence" value="ECO:0007669"/>
    <property type="project" value="InterPro"/>
</dbReference>
<organism evidence="5 6">
    <name type="scientific">Breznakia blatticola</name>
    <dbReference type="NCBI Taxonomy" id="1754012"/>
    <lineage>
        <taxon>Bacteria</taxon>
        <taxon>Bacillati</taxon>
        <taxon>Bacillota</taxon>
        <taxon>Erysipelotrichia</taxon>
        <taxon>Erysipelotrichales</taxon>
        <taxon>Erysipelotrichaceae</taxon>
        <taxon>Breznakia</taxon>
    </lineage>
</organism>
<accession>A0A4R8A6R9</accession>
<dbReference type="GO" id="GO:0030001">
    <property type="term" value="P:metal ion transport"/>
    <property type="evidence" value="ECO:0007669"/>
    <property type="project" value="InterPro"/>
</dbReference>
<feature type="chain" id="PRO_5039223928" evidence="4">
    <location>
        <begin position="22"/>
        <end position="315"/>
    </location>
</feature>
<evidence type="ECO:0000313" key="6">
    <source>
        <dbReference type="Proteomes" id="UP000294743"/>
    </source>
</evidence>
<feature type="signal peptide" evidence="4">
    <location>
        <begin position="1"/>
        <end position="21"/>
    </location>
</feature>
<protein>
    <submittedName>
        <fullName evidence="5">Zinc transport system substrate-binding protein</fullName>
    </submittedName>
</protein>
<name>A0A4R8A6R9_9FIRM</name>